<dbReference type="Proteomes" id="UP000220605">
    <property type="component" value="Chromosome 9"/>
</dbReference>
<dbReference type="PANTHER" id="PTHR12315">
    <property type="entry name" value="BICOID-INTERACTING PROTEIN RELATED"/>
    <property type="match status" value="1"/>
</dbReference>
<reference evidence="10" key="1">
    <citation type="submission" date="2016-07" db="EMBL/GenBank/DDBJ databases">
        <authorList>
            <consortium name="Pathogen Informatics"/>
        </authorList>
    </citation>
    <scope>NUCLEOTIDE SEQUENCE [LARGE SCALE GENOMIC DNA]</scope>
</reference>
<dbReference type="GO" id="GO:0032259">
    <property type="term" value="P:methylation"/>
    <property type="evidence" value="ECO:0007669"/>
    <property type="project" value="UniProtKB-KW"/>
</dbReference>
<dbReference type="GO" id="GO:0040031">
    <property type="term" value="P:snRNA modification"/>
    <property type="evidence" value="ECO:0007669"/>
    <property type="project" value="TreeGrafter"/>
</dbReference>
<accession>A0A564ZVF5</accession>
<proteinExistence type="inferred from homology"/>
<sequence>MANCIFSNTERKELQMLKRHFRVAHPGVTQPDKAIYKRGRGKRGRQEVYLHGNFPNYFYERYWKRKKKCEEIPQGGAVTPGEAVSPGEAVTQCEDEEATGKKEADKESKANERICKVMEVAETGKKQIIDDYRLTHVNNLMKGIFHGKDILDIGCNCGVTTFLLSLKYKCRVVNAIDIDCNLINSNVTLLRTFIEFVLVHNSQSHVVPFFLRRRNLTQMQRDVFLEVHLLREAVKGEAAGGKTGEVVKSEAVKGETAGGKIDELVKSETAGNKPESEQKMASPSEQKMASPSEQKMASPSEQTMPPPSEQKMASPREQTMPPPREHVFPFNIYFSCSNIFDEVFQTAQSKYDVIICFSVLKWIHLNHGDAQVILFFDRIHSLLKEGGHFVLEYHNEIKYKVKKCDRGYYTHETKLNHKHFDAIARGAHQNSSRMKLVERTIFDANWEEGQRGKKKEPGMFSRIVCIYRRE</sequence>
<dbReference type="VEuPathDB" id="PlasmoDB:PVP01_0946400"/>
<dbReference type="GO" id="GO:0017069">
    <property type="term" value="F:snRNA binding"/>
    <property type="evidence" value="ECO:0007669"/>
    <property type="project" value="TreeGrafter"/>
</dbReference>
<dbReference type="VEuPathDB" id="PlasmoDB:PVPAM_090050600"/>
<evidence type="ECO:0000313" key="10">
    <source>
        <dbReference type="Proteomes" id="UP000220605"/>
    </source>
</evidence>
<dbReference type="PROSITE" id="PS51515">
    <property type="entry name" value="BIN3_SAM"/>
    <property type="match status" value="1"/>
</dbReference>
<evidence type="ECO:0000256" key="5">
    <source>
        <dbReference type="PROSITE-ProRule" id="PRU00848"/>
    </source>
</evidence>
<dbReference type="AlphaFoldDB" id="A0A564ZVF5"/>
<organism evidence="9 10">
    <name type="scientific">Plasmodium vivax</name>
    <name type="common">malaria parasite P. vivax</name>
    <dbReference type="NCBI Taxonomy" id="5855"/>
    <lineage>
        <taxon>Eukaryota</taxon>
        <taxon>Sar</taxon>
        <taxon>Alveolata</taxon>
        <taxon>Apicomplexa</taxon>
        <taxon>Aconoidasida</taxon>
        <taxon>Haemosporida</taxon>
        <taxon>Plasmodiidae</taxon>
        <taxon>Plasmodium</taxon>
        <taxon>Plasmodium (Plasmodium)</taxon>
    </lineage>
</organism>
<evidence type="ECO:0000256" key="6">
    <source>
        <dbReference type="RuleBase" id="RU367087"/>
    </source>
</evidence>
<dbReference type="InterPro" id="IPR010675">
    <property type="entry name" value="Bin3_C"/>
</dbReference>
<evidence type="ECO:0000313" key="9">
    <source>
        <dbReference type="EMBL" id="VUZ96138.1"/>
    </source>
</evidence>
<evidence type="ECO:0000256" key="3">
    <source>
        <dbReference type="ARBA" id="ARBA00022679"/>
    </source>
</evidence>
<evidence type="ECO:0000256" key="2">
    <source>
        <dbReference type="ARBA" id="ARBA00022603"/>
    </source>
</evidence>
<keyword evidence="2 6" id="KW-0489">Methyltransferase</keyword>
<evidence type="ECO:0000259" key="8">
    <source>
        <dbReference type="PROSITE" id="PS51515"/>
    </source>
</evidence>
<comment type="similarity">
    <text evidence="1 6">Belongs to the methyltransferase superfamily.</text>
</comment>
<evidence type="ECO:0000256" key="4">
    <source>
        <dbReference type="ARBA" id="ARBA00022691"/>
    </source>
</evidence>
<dbReference type="VEuPathDB" id="PlasmoDB:PVW1_090050900"/>
<keyword evidence="3 6" id="KW-0808">Transferase</keyword>
<dbReference type="VEuPathDB" id="PlasmoDB:PVX_092890"/>
<dbReference type="GO" id="GO:0008171">
    <property type="term" value="F:O-methyltransferase activity"/>
    <property type="evidence" value="ECO:0007669"/>
    <property type="project" value="UniProtKB-UniRule"/>
</dbReference>
<gene>
    <name evidence="9" type="ORF">PVP01_0946400</name>
</gene>
<dbReference type="GO" id="GO:0008173">
    <property type="term" value="F:RNA methyltransferase activity"/>
    <property type="evidence" value="ECO:0007669"/>
    <property type="project" value="UniProtKB-UniRule"/>
</dbReference>
<dbReference type="InterPro" id="IPR029063">
    <property type="entry name" value="SAM-dependent_MTases_sf"/>
</dbReference>
<evidence type="ECO:0000256" key="7">
    <source>
        <dbReference type="SAM" id="MobiDB-lite"/>
    </source>
</evidence>
<feature type="region of interest" description="Disordered" evidence="7">
    <location>
        <begin position="75"/>
        <end position="105"/>
    </location>
</feature>
<feature type="compositionally biased region" description="Polar residues" evidence="7">
    <location>
        <begin position="279"/>
        <end position="303"/>
    </location>
</feature>
<dbReference type="OrthoDB" id="540004at2759"/>
<name>A0A564ZVF5_PLAVI</name>
<dbReference type="EC" id="2.1.1.-" evidence="6"/>
<dbReference type="EMBL" id="LT635620">
    <property type="protein sequence ID" value="VUZ96138.1"/>
    <property type="molecule type" value="Genomic_DNA"/>
</dbReference>
<dbReference type="SUPFAM" id="SSF53335">
    <property type="entry name" value="S-adenosyl-L-methionine-dependent methyltransferases"/>
    <property type="match status" value="1"/>
</dbReference>
<evidence type="ECO:0000256" key="1">
    <source>
        <dbReference type="ARBA" id="ARBA00008361"/>
    </source>
</evidence>
<dbReference type="PANTHER" id="PTHR12315:SF0">
    <property type="entry name" value="7SK SNRNA METHYLPHOSPHATE CAPPING ENZYME"/>
    <property type="match status" value="1"/>
</dbReference>
<feature type="region of interest" description="Disordered" evidence="7">
    <location>
        <begin position="258"/>
        <end position="322"/>
    </location>
</feature>
<dbReference type="Gene3D" id="3.40.50.150">
    <property type="entry name" value="Vaccinia Virus protein VP39"/>
    <property type="match status" value="1"/>
</dbReference>
<dbReference type="InterPro" id="IPR039772">
    <property type="entry name" value="Bin3-like"/>
</dbReference>
<dbReference type="CDD" id="cd02440">
    <property type="entry name" value="AdoMet_MTases"/>
    <property type="match status" value="1"/>
</dbReference>
<protein>
    <recommendedName>
        <fullName evidence="6">RNA methyltransferase</fullName>
        <ecNumber evidence="6">2.1.1.-</ecNumber>
    </recommendedName>
</protein>
<dbReference type="Pfam" id="PF06859">
    <property type="entry name" value="Bin3"/>
    <property type="match status" value="1"/>
</dbReference>
<feature type="domain" description="Bin3-type SAM" evidence="8">
    <location>
        <begin position="131"/>
        <end position="470"/>
    </location>
</feature>
<keyword evidence="4 5" id="KW-0949">S-adenosyl-L-methionine</keyword>
<dbReference type="InterPro" id="IPR024160">
    <property type="entry name" value="BIN3_SAM-bd_dom"/>
</dbReference>